<dbReference type="PROSITE" id="PS51186">
    <property type="entry name" value="GNAT"/>
    <property type="match status" value="1"/>
</dbReference>
<reference evidence="4" key="1">
    <citation type="submission" date="2021-05" db="EMBL/GenBank/DDBJ databases">
        <title>Novel Bacillus species.</title>
        <authorList>
            <person name="Liu G."/>
        </authorList>
    </citation>
    <scope>NUCLEOTIDE SEQUENCE</scope>
    <source>
        <strain evidence="4">FJAT-50051</strain>
    </source>
</reference>
<dbReference type="InterPro" id="IPR000182">
    <property type="entry name" value="GNAT_dom"/>
</dbReference>
<proteinExistence type="predicted"/>
<evidence type="ECO:0000256" key="1">
    <source>
        <dbReference type="ARBA" id="ARBA00022679"/>
    </source>
</evidence>
<evidence type="ECO:0000313" key="4">
    <source>
        <dbReference type="EMBL" id="MBS4182921.1"/>
    </source>
</evidence>
<dbReference type="Gene3D" id="3.40.630.30">
    <property type="match status" value="1"/>
</dbReference>
<comment type="caution">
    <text evidence="4">The sequence shown here is derived from an EMBL/GenBank/DDBJ whole genome shotgun (WGS) entry which is preliminary data.</text>
</comment>
<dbReference type="Pfam" id="PF00583">
    <property type="entry name" value="Acetyltransf_1"/>
    <property type="match status" value="1"/>
</dbReference>
<accession>A0A942T0B6</accession>
<dbReference type="SUPFAM" id="SSF55729">
    <property type="entry name" value="Acyl-CoA N-acyltransferases (Nat)"/>
    <property type="match status" value="1"/>
</dbReference>
<protein>
    <submittedName>
        <fullName evidence="4">GNAT family N-acetyltransferase</fullName>
    </submittedName>
</protein>
<dbReference type="InterPro" id="IPR016181">
    <property type="entry name" value="Acyl_CoA_acyltransferase"/>
</dbReference>
<dbReference type="CDD" id="cd04301">
    <property type="entry name" value="NAT_SF"/>
    <property type="match status" value="1"/>
</dbReference>
<dbReference type="AlphaFoldDB" id="A0A942T0B6"/>
<dbReference type="PANTHER" id="PTHR43877:SF2">
    <property type="entry name" value="AMINOALKYLPHOSPHONATE N-ACETYLTRANSFERASE-RELATED"/>
    <property type="match status" value="1"/>
</dbReference>
<dbReference type="PANTHER" id="PTHR43877">
    <property type="entry name" value="AMINOALKYLPHOSPHONATE N-ACETYLTRANSFERASE-RELATED-RELATED"/>
    <property type="match status" value="1"/>
</dbReference>
<gene>
    <name evidence="4" type="ORF">KHB02_16120</name>
</gene>
<feature type="domain" description="N-acetyltransferase" evidence="3">
    <location>
        <begin position="15"/>
        <end position="157"/>
    </location>
</feature>
<name>A0A942T0B6_9BACI</name>
<dbReference type="InterPro" id="IPR050832">
    <property type="entry name" value="Bact_Acetyltransf"/>
</dbReference>
<organism evidence="4">
    <name type="scientific">Neobacillus citreus</name>
    <dbReference type="NCBI Taxonomy" id="2833578"/>
    <lineage>
        <taxon>Bacteria</taxon>
        <taxon>Bacillati</taxon>
        <taxon>Bacillota</taxon>
        <taxon>Bacilli</taxon>
        <taxon>Bacillales</taxon>
        <taxon>Bacillaceae</taxon>
        <taxon>Neobacillus</taxon>
    </lineage>
</organism>
<dbReference type="GO" id="GO:0016747">
    <property type="term" value="F:acyltransferase activity, transferring groups other than amino-acyl groups"/>
    <property type="evidence" value="ECO:0007669"/>
    <property type="project" value="InterPro"/>
</dbReference>
<evidence type="ECO:0000259" key="3">
    <source>
        <dbReference type="PROSITE" id="PS51186"/>
    </source>
</evidence>
<keyword evidence="1" id="KW-0808">Transferase</keyword>
<keyword evidence="2" id="KW-0012">Acyltransferase</keyword>
<sequence>MTTVTVALPGTPGADEIVRAYLTEVASRWHGRPATPEEVDRALRDEPYDDLQGATGVFFTATSAARVVGCAGARFGDGVAEVTKVFTRADHRGRGVARRLLDAVERACAVRGIGALQLDTRAELQEACALYERNGYERVEPFNEEPYSDRWYRKTLGRSGRP</sequence>
<dbReference type="EMBL" id="JAGYPE010000002">
    <property type="protein sequence ID" value="MBS4182921.1"/>
    <property type="molecule type" value="Genomic_DNA"/>
</dbReference>
<evidence type="ECO:0000256" key="2">
    <source>
        <dbReference type="ARBA" id="ARBA00023315"/>
    </source>
</evidence>